<comment type="caution">
    <text evidence="1">The sequence shown here is derived from an EMBL/GenBank/DDBJ whole genome shotgun (WGS) entry which is preliminary data.</text>
</comment>
<reference evidence="1 2" key="1">
    <citation type="submission" date="2014-09" db="EMBL/GenBank/DDBJ databases">
        <title>Genome sequence of Pseudomonas lutea strain DSM 17257T.</title>
        <authorList>
            <person name="Kwak Y."/>
            <person name="Shin J.-H."/>
        </authorList>
    </citation>
    <scope>NUCLEOTIDE SEQUENCE [LARGE SCALE GENOMIC DNA]</scope>
    <source>
        <strain evidence="1 2">DSM 17257</strain>
    </source>
</reference>
<gene>
    <name evidence="1" type="ORF">LT42_04705</name>
</gene>
<sequence length="266" mass="30052">MNNSTLYAKTRLLCFALFAFISGCVKDYSILAPPPDSEKVKIVMKVSAELVPKSLHAQYRSARCRMFVDLADVSRIPFPGLNLQTLKFTRRGETDFYEAEVFTNGGGECGWQLTNIEFGVTYRIPSSFGKRVATGIGGTVIINFDRQHSSYDGIDQVVEGPDLKIVKDYYPWVREAYVLGYYEKSVNLTNQYTGYRTYKAPEARNIYFEPVLHPDLVVTSTSPKKKVFDEVEITTFLYPDGTEESSVGLNPDVEKMQAIRLKINAK</sequence>
<accession>A0A9X0EG86</accession>
<evidence type="ECO:0000313" key="1">
    <source>
        <dbReference type="EMBL" id="KGF65257.1"/>
    </source>
</evidence>
<organism evidence="1 2">
    <name type="scientific">Pseudomonas lutea</name>
    <dbReference type="NCBI Taxonomy" id="243924"/>
    <lineage>
        <taxon>Bacteria</taxon>
        <taxon>Pseudomonadati</taxon>
        <taxon>Pseudomonadota</taxon>
        <taxon>Gammaproteobacteria</taxon>
        <taxon>Pseudomonadales</taxon>
        <taxon>Pseudomonadaceae</taxon>
        <taxon>Pseudomonas</taxon>
    </lineage>
</organism>
<dbReference type="AlphaFoldDB" id="A0A9X0EG86"/>
<proteinExistence type="predicted"/>
<evidence type="ECO:0000313" key="2">
    <source>
        <dbReference type="Proteomes" id="UP000029719"/>
    </source>
</evidence>
<name>A0A9X0EG86_9PSED</name>
<dbReference type="Proteomes" id="UP000029719">
    <property type="component" value="Unassembled WGS sequence"/>
</dbReference>
<dbReference type="EMBL" id="JRMB01000001">
    <property type="protein sequence ID" value="KGF65257.1"/>
    <property type="molecule type" value="Genomic_DNA"/>
</dbReference>
<dbReference type="RefSeq" id="WP_037010302.1">
    <property type="nucleotide sequence ID" value="NZ_JRMB01000001.1"/>
</dbReference>
<dbReference type="OrthoDB" id="8890083at2"/>
<protein>
    <submittedName>
        <fullName evidence="1">Uncharacterized protein</fullName>
    </submittedName>
</protein>